<comment type="subcellular location">
    <subcellularLocation>
        <location evidence="1">Nucleus</location>
    </subcellularLocation>
</comment>
<protein>
    <submittedName>
        <fullName evidence="9">Uncharacterized protein</fullName>
    </submittedName>
</protein>
<sequence>MSITSDEVNFLVYRYLQESGFSHTAFTFGYESFVHQASVNANDVPPGALVSFIQKGLQYLELEANLAEDGQDVEGDFAHLGSSDLLTKDVDELKELIRERKAGGGGSGGARGAGGGKAARSRALAKHAVPMDMDTGEDGPGAGASGGRDVASVPSSDVLTLEGHENEVFTCAWSPSGDKLASGSGDSTARIWSVAGGVGGGQTEECVVLKHFNAKAGASDRDKDVTTLDWNKDGSLLATGSYDGVTRLWDTKGEQRMAHTEHKGAVFTLRFNESSDLLLSGSVDKTSVVWDVNSGKVRQQFRLHEAPVLDVAWRDDSTFATCSTDSSIYVCKVGMNEREALCSFRGANESEGNGHSNDVNAVRWDPSKKVLASCSDDCTVRLWSVEEKSCLHVLREHKKEIYTVEFAPAATVTPTLLATASFDSTVRVWDVERGSSKFCFRRHKDPVYTVEFSPDGRYLASGSFDQYVHVWSVADGSLVKSFKGTGGIFELAWHPGGERLAACFSNSRVQVLDLRLA</sequence>
<dbReference type="PROSITE" id="PS50896">
    <property type="entry name" value="LISH"/>
    <property type="match status" value="1"/>
</dbReference>
<dbReference type="PROSITE" id="PS50294">
    <property type="entry name" value="WD_REPEATS_REGION"/>
    <property type="match status" value="6"/>
</dbReference>
<dbReference type="EMBL" id="HBHY01022941">
    <property type="protein sequence ID" value="CAE0154553.1"/>
    <property type="molecule type" value="Transcribed_RNA"/>
</dbReference>
<dbReference type="InterPro" id="IPR019775">
    <property type="entry name" value="WD40_repeat_CS"/>
</dbReference>
<dbReference type="InterPro" id="IPR045183">
    <property type="entry name" value="Ebi-like"/>
</dbReference>
<feature type="compositionally biased region" description="Gly residues" evidence="8">
    <location>
        <begin position="103"/>
        <end position="117"/>
    </location>
</feature>
<dbReference type="PANTHER" id="PTHR22846:SF2">
    <property type="entry name" value="F-BOX-LIKE_WD REPEAT-CONTAINING PROTEIN EBI"/>
    <property type="match status" value="1"/>
</dbReference>
<feature type="repeat" description="WD" evidence="7">
    <location>
        <begin position="352"/>
        <end position="393"/>
    </location>
</feature>
<dbReference type="SMART" id="SM00667">
    <property type="entry name" value="LisH"/>
    <property type="match status" value="1"/>
</dbReference>
<proteinExistence type="predicted"/>
<dbReference type="PANTHER" id="PTHR22846">
    <property type="entry name" value="WD40 REPEAT PROTEIN"/>
    <property type="match status" value="1"/>
</dbReference>
<dbReference type="InterPro" id="IPR001680">
    <property type="entry name" value="WD40_rpt"/>
</dbReference>
<dbReference type="FunFam" id="1.20.960.30:FF:000001">
    <property type="entry name" value="F-box-like/WD repeat-containing protein TBL1XR1"/>
    <property type="match status" value="1"/>
</dbReference>
<evidence type="ECO:0000256" key="4">
    <source>
        <dbReference type="ARBA" id="ARBA00023015"/>
    </source>
</evidence>
<feature type="region of interest" description="Disordered" evidence="8">
    <location>
        <begin position="99"/>
        <end position="154"/>
    </location>
</feature>
<evidence type="ECO:0000256" key="5">
    <source>
        <dbReference type="ARBA" id="ARBA00023163"/>
    </source>
</evidence>
<dbReference type="InterPro" id="IPR015943">
    <property type="entry name" value="WD40/YVTN_repeat-like_dom_sf"/>
</dbReference>
<keyword evidence="2 7" id="KW-0853">WD repeat</keyword>
<keyword evidence="4" id="KW-0805">Transcription regulation</keyword>
<dbReference type="PROSITE" id="PS00678">
    <property type="entry name" value="WD_REPEATS_1"/>
    <property type="match status" value="2"/>
</dbReference>
<dbReference type="Pfam" id="PF08513">
    <property type="entry name" value="LisH"/>
    <property type="match status" value="1"/>
</dbReference>
<dbReference type="InterPro" id="IPR020472">
    <property type="entry name" value="WD40_PAC1"/>
</dbReference>
<dbReference type="GO" id="GO:0000118">
    <property type="term" value="C:histone deacetylase complex"/>
    <property type="evidence" value="ECO:0007669"/>
    <property type="project" value="TreeGrafter"/>
</dbReference>
<dbReference type="InterPro" id="IPR011047">
    <property type="entry name" value="Quinoprotein_ADH-like_sf"/>
</dbReference>
<feature type="repeat" description="WD" evidence="7">
    <location>
        <begin position="440"/>
        <end position="481"/>
    </location>
</feature>
<evidence type="ECO:0000256" key="2">
    <source>
        <dbReference type="ARBA" id="ARBA00022574"/>
    </source>
</evidence>
<dbReference type="SUPFAM" id="SSF50998">
    <property type="entry name" value="Quinoprotein alcohol dehydrogenase-like"/>
    <property type="match status" value="1"/>
</dbReference>
<dbReference type="InterPro" id="IPR006594">
    <property type="entry name" value="LisH"/>
</dbReference>
<accession>A0A7S3FL54</accession>
<dbReference type="PROSITE" id="PS50082">
    <property type="entry name" value="WD_REPEATS_2"/>
    <property type="match status" value="6"/>
</dbReference>
<dbReference type="SUPFAM" id="SSF50978">
    <property type="entry name" value="WD40 repeat-like"/>
    <property type="match status" value="1"/>
</dbReference>
<evidence type="ECO:0000256" key="7">
    <source>
        <dbReference type="PROSITE-ProRule" id="PRU00221"/>
    </source>
</evidence>
<gene>
    <name evidence="9" type="ORF">PSIN1315_LOCUS14725</name>
</gene>
<keyword evidence="5" id="KW-0804">Transcription</keyword>
<dbReference type="GO" id="GO:0006357">
    <property type="term" value="P:regulation of transcription by RNA polymerase II"/>
    <property type="evidence" value="ECO:0007669"/>
    <property type="project" value="TreeGrafter"/>
</dbReference>
<dbReference type="GO" id="GO:0003714">
    <property type="term" value="F:transcription corepressor activity"/>
    <property type="evidence" value="ECO:0007669"/>
    <property type="project" value="InterPro"/>
</dbReference>
<reference evidence="9" key="1">
    <citation type="submission" date="2021-01" db="EMBL/GenBank/DDBJ databases">
        <authorList>
            <person name="Corre E."/>
            <person name="Pelletier E."/>
            <person name="Niang G."/>
            <person name="Scheremetjew M."/>
            <person name="Finn R."/>
            <person name="Kale V."/>
            <person name="Holt S."/>
            <person name="Cochrane G."/>
            <person name="Meng A."/>
            <person name="Brown T."/>
            <person name="Cohen L."/>
        </authorList>
    </citation>
    <scope>NUCLEOTIDE SEQUENCE</scope>
    <source>
        <strain evidence="9">RCC927</strain>
    </source>
</reference>
<evidence type="ECO:0000313" key="9">
    <source>
        <dbReference type="EMBL" id="CAE0154553.1"/>
    </source>
</evidence>
<feature type="repeat" description="WD" evidence="7">
    <location>
        <begin position="218"/>
        <end position="259"/>
    </location>
</feature>
<dbReference type="Gene3D" id="1.20.960.30">
    <property type="match status" value="1"/>
</dbReference>
<dbReference type="PRINTS" id="PR00320">
    <property type="entry name" value="GPROTEINBRPT"/>
</dbReference>
<dbReference type="FunFam" id="2.130.10.10:FF:000218">
    <property type="entry name" value="WD40 repeat-containing protein HOS15"/>
    <property type="match status" value="1"/>
</dbReference>
<evidence type="ECO:0000256" key="3">
    <source>
        <dbReference type="ARBA" id="ARBA00022737"/>
    </source>
</evidence>
<dbReference type="InterPro" id="IPR036322">
    <property type="entry name" value="WD40_repeat_dom_sf"/>
</dbReference>
<keyword evidence="6" id="KW-0539">Nucleus</keyword>
<keyword evidence="3" id="KW-0677">Repeat</keyword>
<feature type="repeat" description="WD" evidence="7">
    <location>
        <begin position="394"/>
        <end position="439"/>
    </location>
</feature>
<evidence type="ECO:0000256" key="1">
    <source>
        <dbReference type="ARBA" id="ARBA00004123"/>
    </source>
</evidence>
<dbReference type="Pfam" id="PF00400">
    <property type="entry name" value="WD40"/>
    <property type="match status" value="8"/>
</dbReference>
<dbReference type="Gene3D" id="2.130.10.10">
    <property type="entry name" value="YVTN repeat-like/Quinoprotein amine dehydrogenase"/>
    <property type="match status" value="1"/>
</dbReference>
<evidence type="ECO:0000256" key="6">
    <source>
        <dbReference type="ARBA" id="ARBA00023242"/>
    </source>
</evidence>
<evidence type="ECO:0000256" key="8">
    <source>
        <dbReference type="SAM" id="MobiDB-lite"/>
    </source>
</evidence>
<dbReference type="AlphaFoldDB" id="A0A7S3FL54"/>
<dbReference type="SMART" id="SM00320">
    <property type="entry name" value="WD40"/>
    <property type="match status" value="8"/>
</dbReference>
<dbReference type="CDD" id="cd00200">
    <property type="entry name" value="WD40"/>
    <property type="match status" value="1"/>
</dbReference>
<feature type="repeat" description="WD" evidence="7">
    <location>
        <begin position="259"/>
        <end position="300"/>
    </location>
</feature>
<organism evidence="9">
    <name type="scientific">Prasinoderma singulare</name>
    <dbReference type="NCBI Taxonomy" id="676789"/>
    <lineage>
        <taxon>Eukaryota</taxon>
        <taxon>Viridiplantae</taxon>
        <taxon>Prasinodermophyta</taxon>
        <taxon>Prasinodermophyceae</taxon>
        <taxon>Prasinodermales</taxon>
        <taxon>Prasinodermaceae</taxon>
        <taxon>Prasinoderma</taxon>
    </lineage>
</organism>
<feature type="repeat" description="WD" evidence="7">
    <location>
        <begin position="161"/>
        <end position="194"/>
    </location>
</feature>
<name>A0A7S3FL54_9VIRI</name>